<keyword evidence="6" id="KW-0732">Signal</keyword>
<feature type="transmembrane region" description="Helical" evidence="5">
    <location>
        <begin position="53"/>
        <end position="74"/>
    </location>
</feature>
<protein>
    <recommendedName>
        <fullName evidence="7">Major facilitator superfamily (MFS) profile domain-containing protein</fullName>
    </recommendedName>
</protein>
<reference evidence="8 9" key="1">
    <citation type="submission" date="2024-08" db="EMBL/GenBank/DDBJ databases">
        <title>Gnathostoma spinigerum genome.</title>
        <authorList>
            <person name="Gonzalez-Bertolin B."/>
            <person name="Monzon S."/>
            <person name="Zaballos A."/>
            <person name="Jimenez P."/>
            <person name="Dekumyoy P."/>
            <person name="Varona S."/>
            <person name="Cuesta I."/>
            <person name="Sumanam S."/>
            <person name="Adisakwattana P."/>
            <person name="Gasser R.B."/>
            <person name="Hernandez-Gonzalez A."/>
            <person name="Young N.D."/>
            <person name="Perteguer M.J."/>
        </authorList>
    </citation>
    <scope>NUCLEOTIDE SEQUENCE [LARGE SCALE GENOMIC DNA]</scope>
    <source>
        <strain evidence="8">AL3</strain>
        <tissue evidence="8">Liver</tissue>
    </source>
</reference>
<organism evidence="8 9">
    <name type="scientific">Gnathostoma spinigerum</name>
    <dbReference type="NCBI Taxonomy" id="75299"/>
    <lineage>
        <taxon>Eukaryota</taxon>
        <taxon>Metazoa</taxon>
        <taxon>Ecdysozoa</taxon>
        <taxon>Nematoda</taxon>
        <taxon>Chromadorea</taxon>
        <taxon>Rhabditida</taxon>
        <taxon>Spirurina</taxon>
        <taxon>Gnathostomatomorpha</taxon>
        <taxon>Gnathostomatoidea</taxon>
        <taxon>Gnathostomatidae</taxon>
        <taxon>Gnathostoma</taxon>
    </lineage>
</organism>
<keyword evidence="4 5" id="KW-0472">Membrane</keyword>
<name>A0ABD6EBY2_9BILA</name>
<feature type="domain" description="Major facilitator superfamily (MFS) profile" evidence="7">
    <location>
        <begin position="10"/>
        <end position="149"/>
    </location>
</feature>
<dbReference type="EMBL" id="JBGFUD010001038">
    <property type="protein sequence ID" value="MFH4975654.1"/>
    <property type="molecule type" value="Genomic_DNA"/>
</dbReference>
<accession>A0ABD6EBY2</accession>
<evidence type="ECO:0000256" key="6">
    <source>
        <dbReference type="SAM" id="SignalP"/>
    </source>
</evidence>
<keyword evidence="3 5" id="KW-1133">Transmembrane helix</keyword>
<dbReference type="PANTHER" id="PTHR43184">
    <property type="entry name" value="MAJOR FACILITATOR SUPERFAMILY TRANSPORTER 16, ISOFORM B"/>
    <property type="match status" value="1"/>
</dbReference>
<sequence length="149" mass="17025">MDFNTTRLLVFMLTFVSYALFHVSRKTLSGVKTSIADDWTKYNHFVPSRSEAQNFLGVLDSVFMGAYAIALFFWGWLGDRLNPRNVVVFGMITSSLFLVAFACLPKIFHFYSSSYYLITYFLFGVFQACGWPNEIAIMVSFSLLQNKLG</sequence>
<dbReference type="AlphaFoldDB" id="A0ABD6EBY2"/>
<evidence type="ECO:0000259" key="7">
    <source>
        <dbReference type="PROSITE" id="PS50850"/>
    </source>
</evidence>
<evidence type="ECO:0000256" key="3">
    <source>
        <dbReference type="ARBA" id="ARBA00022989"/>
    </source>
</evidence>
<feature type="chain" id="PRO_5044876648" description="Major facilitator superfamily (MFS) profile domain-containing protein" evidence="6">
    <location>
        <begin position="20"/>
        <end position="149"/>
    </location>
</feature>
<feature type="transmembrane region" description="Helical" evidence="5">
    <location>
        <begin position="86"/>
        <end position="108"/>
    </location>
</feature>
<dbReference type="GO" id="GO:0016020">
    <property type="term" value="C:membrane"/>
    <property type="evidence" value="ECO:0007669"/>
    <property type="project" value="UniProtKB-SubCell"/>
</dbReference>
<dbReference type="InterPro" id="IPR036259">
    <property type="entry name" value="MFS_trans_sf"/>
</dbReference>
<dbReference type="Gene3D" id="1.20.1250.20">
    <property type="entry name" value="MFS general substrate transporter like domains"/>
    <property type="match status" value="1"/>
</dbReference>
<feature type="signal peptide" evidence="6">
    <location>
        <begin position="1"/>
        <end position="19"/>
    </location>
</feature>
<feature type="transmembrane region" description="Helical" evidence="5">
    <location>
        <begin position="120"/>
        <end position="144"/>
    </location>
</feature>
<dbReference type="Pfam" id="PF07690">
    <property type="entry name" value="MFS_1"/>
    <property type="match status" value="1"/>
</dbReference>
<evidence type="ECO:0000313" key="8">
    <source>
        <dbReference type="EMBL" id="MFH4975654.1"/>
    </source>
</evidence>
<dbReference type="InterPro" id="IPR020846">
    <property type="entry name" value="MFS_dom"/>
</dbReference>
<keyword evidence="9" id="KW-1185">Reference proteome</keyword>
<dbReference type="InterPro" id="IPR011701">
    <property type="entry name" value="MFS"/>
</dbReference>
<comment type="subcellular location">
    <subcellularLocation>
        <location evidence="1">Membrane</location>
        <topology evidence="1">Multi-pass membrane protein</topology>
    </subcellularLocation>
</comment>
<evidence type="ECO:0000256" key="2">
    <source>
        <dbReference type="ARBA" id="ARBA00022692"/>
    </source>
</evidence>
<dbReference type="SUPFAM" id="SSF103473">
    <property type="entry name" value="MFS general substrate transporter"/>
    <property type="match status" value="1"/>
</dbReference>
<dbReference type="Proteomes" id="UP001608902">
    <property type="component" value="Unassembled WGS sequence"/>
</dbReference>
<dbReference type="PANTHER" id="PTHR43184:SF2">
    <property type="entry name" value="MAJOR FACILITATOR SUPERFAMILY (MFS) PROFILE DOMAIN-CONTAINING PROTEIN"/>
    <property type="match status" value="1"/>
</dbReference>
<dbReference type="PROSITE" id="PS50850">
    <property type="entry name" value="MFS"/>
    <property type="match status" value="1"/>
</dbReference>
<keyword evidence="2 5" id="KW-0812">Transmembrane</keyword>
<comment type="caution">
    <text evidence="8">The sequence shown here is derived from an EMBL/GenBank/DDBJ whole genome shotgun (WGS) entry which is preliminary data.</text>
</comment>
<evidence type="ECO:0000256" key="1">
    <source>
        <dbReference type="ARBA" id="ARBA00004141"/>
    </source>
</evidence>
<gene>
    <name evidence="8" type="ORF">AB6A40_002363</name>
</gene>
<evidence type="ECO:0000256" key="5">
    <source>
        <dbReference type="SAM" id="Phobius"/>
    </source>
</evidence>
<proteinExistence type="predicted"/>
<evidence type="ECO:0000256" key="4">
    <source>
        <dbReference type="ARBA" id="ARBA00023136"/>
    </source>
</evidence>
<evidence type="ECO:0000313" key="9">
    <source>
        <dbReference type="Proteomes" id="UP001608902"/>
    </source>
</evidence>